<evidence type="ECO:0000313" key="2">
    <source>
        <dbReference type="EMBL" id="CAB1431264.1"/>
    </source>
</evidence>
<evidence type="ECO:0000313" key="3">
    <source>
        <dbReference type="Proteomes" id="UP001153269"/>
    </source>
</evidence>
<protein>
    <submittedName>
        <fullName evidence="2">Uncharacterized protein</fullName>
    </submittedName>
</protein>
<dbReference type="EMBL" id="CADEAL010001324">
    <property type="protein sequence ID" value="CAB1431264.1"/>
    <property type="molecule type" value="Genomic_DNA"/>
</dbReference>
<comment type="caution">
    <text evidence="2">The sequence shown here is derived from an EMBL/GenBank/DDBJ whole genome shotgun (WGS) entry which is preliminary data.</text>
</comment>
<feature type="region of interest" description="Disordered" evidence="1">
    <location>
        <begin position="105"/>
        <end position="125"/>
    </location>
</feature>
<name>A0A9N7UJ83_PLEPL</name>
<keyword evidence="3" id="KW-1185">Reference proteome</keyword>
<accession>A0A9N7UJ83</accession>
<proteinExistence type="predicted"/>
<organism evidence="2 3">
    <name type="scientific">Pleuronectes platessa</name>
    <name type="common">European plaice</name>
    <dbReference type="NCBI Taxonomy" id="8262"/>
    <lineage>
        <taxon>Eukaryota</taxon>
        <taxon>Metazoa</taxon>
        <taxon>Chordata</taxon>
        <taxon>Craniata</taxon>
        <taxon>Vertebrata</taxon>
        <taxon>Euteleostomi</taxon>
        <taxon>Actinopterygii</taxon>
        <taxon>Neopterygii</taxon>
        <taxon>Teleostei</taxon>
        <taxon>Neoteleostei</taxon>
        <taxon>Acanthomorphata</taxon>
        <taxon>Carangaria</taxon>
        <taxon>Pleuronectiformes</taxon>
        <taxon>Pleuronectoidei</taxon>
        <taxon>Pleuronectidae</taxon>
        <taxon>Pleuronectes</taxon>
    </lineage>
</organism>
<evidence type="ECO:0000256" key="1">
    <source>
        <dbReference type="SAM" id="MobiDB-lite"/>
    </source>
</evidence>
<dbReference type="AlphaFoldDB" id="A0A9N7UJ83"/>
<gene>
    <name evidence="2" type="ORF">PLEPLA_LOCUS19309</name>
</gene>
<dbReference type="Proteomes" id="UP001153269">
    <property type="component" value="Unassembled WGS sequence"/>
</dbReference>
<reference evidence="2" key="1">
    <citation type="submission" date="2020-03" db="EMBL/GenBank/DDBJ databases">
        <authorList>
            <person name="Weist P."/>
        </authorList>
    </citation>
    <scope>NUCLEOTIDE SEQUENCE</scope>
</reference>
<sequence length="194" mass="21351">MSDATPTRAHLSSGYQVICPQTIQPEAFIRRSQLCAPFLITTTSVCAPGEVSCISKAGLHENYWTCYNEAAKSSLFVCASESCLLKKEHKVMSEDVLTAKLAAPVKGKSTTRPASHGKKPPHRSQELSLLLSPPSLSPPVPLLKATSSIHHIYRSCLPLVWYLPVFETKWEGWRSRPDISAFQVTAVSSRDVSR</sequence>